<feature type="transmembrane region" description="Helical" evidence="12">
    <location>
        <begin position="240"/>
        <end position="261"/>
    </location>
</feature>
<evidence type="ECO:0000256" key="2">
    <source>
        <dbReference type="ARBA" id="ARBA00022475"/>
    </source>
</evidence>
<feature type="non-terminal residue" evidence="13">
    <location>
        <position position="1"/>
    </location>
</feature>
<keyword evidence="4" id="KW-0808">Transferase</keyword>
<evidence type="ECO:0000313" key="13">
    <source>
        <dbReference type="EMBL" id="KKK83201.1"/>
    </source>
</evidence>
<evidence type="ECO:0000256" key="7">
    <source>
        <dbReference type="ARBA" id="ARBA00022989"/>
    </source>
</evidence>
<evidence type="ECO:0000256" key="11">
    <source>
        <dbReference type="ARBA" id="ARBA00023264"/>
    </source>
</evidence>
<evidence type="ECO:0000256" key="3">
    <source>
        <dbReference type="ARBA" id="ARBA00022516"/>
    </source>
</evidence>
<sequence>TVINDIFSHQDWLPTLLAAVGEPDIKQKLLKGHKADGKTFKVHVDGYDQTALLKGAPLAAMVILLVAAGYLELAKLSVLAGASVFRFTGLLASLLIASLPFFRQIMAVGDHGEAVLPVLLGLTVGALFIDQLVHYRTEHRIRHMGASLLAICYLGIGAAVVLSIRIRFGLPAFVLFLAAVKSCDIGAYFVGSLIGRHKLIPWLSPGKTVEGLIGGMAVAAACTVGLSRGLAALFGEAGQVGMSLWAAAMFGATLGLAGQAADLCESALKRAAGLKDSGTVLPAFGGVLDVVDSPLLAAPVAYVLLAAGG</sequence>
<keyword evidence="9 12" id="KW-0472">Membrane</keyword>
<evidence type="ECO:0000256" key="12">
    <source>
        <dbReference type="SAM" id="Phobius"/>
    </source>
</evidence>
<feature type="transmembrane region" description="Helical" evidence="12">
    <location>
        <begin position="145"/>
        <end position="166"/>
    </location>
</feature>
<feature type="transmembrane region" description="Helical" evidence="12">
    <location>
        <begin position="114"/>
        <end position="133"/>
    </location>
</feature>
<dbReference type="Pfam" id="PF01148">
    <property type="entry name" value="CTP_transf_1"/>
    <property type="match status" value="1"/>
</dbReference>
<evidence type="ECO:0000256" key="9">
    <source>
        <dbReference type="ARBA" id="ARBA00023136"/>
    </source>
</evidence>
<dbReference type="EMBL" id="LAZR01052333">
    <property type="protein sequence ID" value="KKK83201.1"/>
    <property type="molecule type" value="Genomic_DNA"/>
</dbReference>
<feature type="transmembrane region" description="Helical" evidence="12">
    <location>
        <begin position="172"/>
        <end position="191"/>
    </location>
</feature>
<gene>
    <name evidence="13" type="ORF">LCGC14_2795770</name>
</gene>
<dbReference type="PANTHER" id="PTHR46382">
    <property type="entry name" value="PHOSPHATIDATE CYTIDYLYLTRANSFERASE"/>
    <property type="match status" value="1"/>
</dbReference>
<dbReference type="AlphaFoldDB" id="A0A0F9BFK6"/>
<reference evidence="13" key="1">
    <citation type="journal article" date="2015" name="Nature">
        <title>Complex archaea that bridge the gap between prokaryotes and eukaryotes.</title>
        <authorList>
            <person name="Spang A."/>
            <person name="Saw J.H."/>
            <person name="Jorgensen S.L."/>
            <person name="Zaremba-Niedzwiedzka K."/>
            <person name="Martijn J."/>
            <person name="Lind A.E."/>
            <person name="van Eijk R."/>
            <person name="Schleper C."/>
            <person name="Guy L."/>
            <person name="Ettema T.J."/>
        </authorList>
    </citation>
    <scope>NUCLEOTIDE SEQUENCE</scope>
</reference>
<keyword evidence="11" id="KW-1208">Phospholipid metabolism</keyword>
<evidence type="ECO:0000256" key="5">
    <source>
        <dbReference type="ARBA" id="ARBA00022692"/>
    </source>
</evidence>
<feature type="transmembrane region" description="Helical" evidence="12">
    <location>
        <begin position="51"/>
        <end position="71"/>
    </location>
</feature>
<name>A0A0F9BFK6_9ZZZZ</name>
<dbReference type="GO" id="GO:0005886">
    <property type="term" value="C:plasma membrane"/>
    <property type="evidence" value="ECO:0007669"/>
    <property type="project" value="UniProtKB-SubCell"/>
</dbReference>
<proteinExistence type="predicted"/>
<evidence type="ECO:0000256" key="8">
    <source>
        <dbReference type="ARBA" id="ARBA00023098"/>
    </source>
</evidence>
<keyword evidence="10" id="KW-0594">Phospholipid biosynthesis</keyword>
<keyword evidence="8" id="KW-0443">Lipid metabolism</keyword>
<keyword evidence="6" id="KW-0548">Nucleotidyltransferase</keyword>
<keyword evidence="5 12" id="KW-0812">Transmembrane</keyword>
<feature type="transmembrane region" description="Helical" evidence="12">
    <location>
        <begin position="83"/>
        <end position="102"/>
    </location>
</feature>
<dbReference type="GO" id="GO:0004605">
    <property type="term" value="F:phosphatidate cytidylyltransferase activity"/>
    <property type="evidence" value="ECO:0007669"/>
    <property type="project" value="TreeGrafter"/>
</dbReference>
<comment type="subcellular location">
    <subcellularLocation>
        <location evidence="1">Cell membrane</location>
        <topology evidence="1">Multi-pass membrane protein</topology>
    </subcellularLocation>
</comment>
<evidence type="ECO:0000256" key="4">
    <source>
        <dbReference type="ARBA" id="ARBA00022679"/>
    </source>
</evidence>
<dbReference type="PANTHER" id="PTHR46382:SF1">
    <property type="entry name" value="PHOSPHATIDATE CYTIDYLYLTRANSFERASE"/>
    <property type="match status" value="1"/>
</dbReference>
<comment type="caution">
    <text evidence="13">The sequence shown here is derived from an EMBL/GenBank/DDBJ whole genome shotgun (WGS) entry which is preliminary data.</text>
</comment>
<dbReference type="GO" id="GO:0016024">
    <property type="term" value="P:CDP-diacylglycerol biosynthetic process"/>
    <property type="evidence" value="ECO:0007669"/>
    <property type="project" value="TreeGrafter"/>
</dbReference>
<feature type="transmembrane region" description="Helical" evidence="12">
    <location>
        <begin position="212"/>
        <end position="234"/>
    </location>
</feature>
<protein>
    <recommendedName>
        <fullName evidence="14">Phosphatidate cytidylyltransferase</fullName>
    </recommendedName>
</protein>
<evidence type="ECO:0000256" key="6">
    <source>
        <dbReference type="ARBA" id="ARBA00022695"/>
    </source>
</evidence>
<evidence type="ECO:0008006" key="14">
    <source>
        <dbReference type="Google" id="ProtNLM"/>
    </source>
</evidence>
<evidence type="ECO:0000256" key="1">
    <source>
        <dbReference type="ARBA" id="ARBA00004651"/>
    </source>
</evidence>
<keyword evidence="7 12" id="KW-1133">Transmembrane helix</keyword>
<keyword evidence="3" id="KW-0444">Lipid biosynthesis</keyword>
<keyword evidence="2" id="KW-1003">Cell membrane</keyword>
<evidence type="ECO:0000256" key="10">
    <source>
        <dbReference type="ARBA" id="ARBA00023209"/>
    </source>
</evidence>
<accession>A0A0F9BFK6</accession>
<organism evidence="13">
    <name type="scientific">marine sediment metagenome</name>
    <dbReference type="NCBI Taxonomy" id="412755"/>
    <lineage>
        <taxon>unclassified sequences</taxon>
        <taxon>metagenomes</taxon>
        <taxon>ecological metagenomes</taxon>
    </lineage>
</organism>